<name>A0A6B0U1S2_IXORI</name>
<feature type="transmembrane region" description="Helical" evidence="1">
    <location>
        <begin position="18"/>
        <end position="37"/>
    </location>
</feature>
<reference evidence="2" key="1">
    <citation type="submission" date="2019-12" db="EMBL/GenBank/DDBJ databases">
        <title>An insight into the sialome of adult female Ixodes ricinus ticks feeding for 6 days.</title>
        <authorList>
            <person name="Perner J."/>
            <person name="Ribeiro J.M.C."/>
        </authorList>
    </citation>
    <scope>NUCLEOTIDE SEQUENCE</scope>
    <source>
        <strain evidence="2">Semi-engorged</strain>
        <tissue evidence="2">Salivary glands</tissue>
    </source>
</reference>
<evidence type="ECO:0000313" key="2">
    <source>
        <dbReference type="EMBL" id="MXU86422.1"/>
    </source>
</evidence>
<sequence>MITEPINRYYYLMVGHSTWILLFAIFMGLYVLIRAAVKFRKRMVSSRESGFENEIISAHHIFRCYLLTAQLLRSSLVPHFGYWTSWLEVGP</sequence>
<dbReference type="EMBL" id="GIFC01004339">
    <property type="protein sequence ID" value="MXU86422.1"/>
    <property type="molecule type" value="Transcribed_RNA"/>
</dbReference>
<keyword evidence="1" id="KW-1133">Transmembrane helix</keyword>
<keyword evidence="1" id="KW-0472">Membrane</keyword>
<keyword evidence="1" id="KW-0812">Transmembrane</keyword>
<protein>
    <submittedName>
        <fullName evidence="2">Uncharacterized protein</fullName>
    </submittedName>
</protein>
<evidence type="ECO:0000256" key="1">
    <source>
        <dbReference type="SAM" id="Phobius"/>
    </source>
</evidence>
<organism evidence="2">
    <name type="scientific">Ixodes ricinus</name>
    <name type="common">Common tick</name>
    <name type="synonym">Acarus ricinus</name>
    <dbReference type="NCBI Taxonomy" id="34613"/>
    <lineage>
        <taxon>Eukaryota</taxon>
        <taxon>Metazoa</taxon>
        <taxon>Ecdysozoa</taxon>
        <taxon>Arthropoda</taxon>
        <taxon>Chelicerata</taxon>
        <taxon>Arachnida</taxon>
        <taxon>Acari</taxon>
        <taxon>Parasitiformes</taxon>
        <taxon>Ixodida</taxon>
        <taxon>Ixodoidea</taxon>
        <taxon>Ixodidae</taxon>
        <taxon>Ixodinae</taxon>
        <taxon>Ixodes</taxon>
    </lineage>
</organism>
<proteinExistence type="predicted"/>
<dbReference type="AlphaFoldDB" id="A0A6B0U1S2"/>
<accession>A0A6B0U1S2</accession>